<feature type="compositionally biased region" description="Low complexity" evidence="1">
    <location>
        <begin position="34"/>
        <end position="48"/>
    </location>
</feature>
<sequence length="95" mass="9736">MGFLLAAGTAGPAWRSGTRRTSAWGNGNPRQVLPGPAAAAAAVAPPAGQSGRSVAARRMQPWTGNAAVARRSPRPAMRTETRHGSCFDGIRDVAG</sequence>
<feature type="compositionally biased region" description="Basic and acidic residues" evidence="1">
    <location>
        <begin position="77"/>
        <end position="95"/>
    </location>
</feature>
<evidence type="ECO:0000313" key="3">
    <source>
        <dbReference type="Proteomes" id="UP000075880"/>
    </source>
</evidence>
<protein>
    <submittedName>
        <fullName evidence="2">Uncharacterized protein</fullName>
    </submittedName>
</protein>
<dbReference type="AlphaFoldDB" id="A0AAG5CN49"/>
<proteinExistence type="predicted"/>
<feature type="region of interest" description="Disordered" evidence="1">
    <location>
        <begin position="1"/>
        <end position="95"/>
    </location>
</feature>
<dbReference type="Proteomes" id="UP000075880">
    <property type="component" value="Unassembled WGS sequence"/>
</dbReference>
<evidence type="ECO:0000256" key="1">
    <source>
        <dbReference type="SAM" id="MobiDB-lite"/>
    </source>
</evidence>
<name>A0AAG5CN49_ANOAO</name>
<feature type="compositionally biased region" description="Polar residues" evidence="1">
    <location>
        <begin position="19"/>
        <end position="29"/>
    </location>
</feature>
<keyword evidence="3" id="KW-1185">Reference proteome</keyword>
<organism evidence="2 3">
    <name type="scientific">Anopheles atroparvus</name>
    <name type="common">European mosquito</name>
    <dbReference type="NCBI Taxonomy" id="41427"/>
    <lineage>
        <taxon>Eukaryota</taxon>
        <taxon>Metazoa</taxon>
        <taxon>Ecdysozoa</taxon>
        <taxon>Arthropoda</taxon>
        <taxon>Hexapoda</taxon>
        <taxon>Insecta</taxon>
        <taxon>Pterygota</taxon>
        <taxon>Neoptera</taxon>
        <taxon>Endopterygota</taxon>
        <taxon>Diptera</taxon>
        <taxon>Nematocera</taxon>
        <taxon>Culicoidea</taxon>
        <taxon>Culicidae</taxon>
        <taxon>Anophelinae</taxon>
        <taxon>Anopheles</taxon>
    </lineage>
</organism>
<accession>A0AAG5CN49</accession>
<dbReference type="EnsemblMetazoa" id="ENSAATROPT000031">
    <property type="protein sequence ID" value="ENSAATROPP000029"/>
    <property type="gene ID" value="ENSAATROPG000025"/>
</dbReference>
<reference evidence="2" key="1">
    <citation type="submission" date="2024-04" db="UniProtKB">
        <authorList>
            <consortium name="EnsemblMetazoa"/>
        </authorList>
    </citation>
    <scope>IDENTIFICATION</scope>
    <source>
        <strain evidence="2">EBRO</strain>
    </source>
</reference>
<evidence type="ECO:0000313" key="2">
    <source>
        <dbReference type="EnsemblMetazoa" id="ENSAATROPP000029"/>
    </source>
</evidence>